<evidence type="ECO:0000313" key="1">
    <source>
        <dbReference type="EMBL" id="ACZ38308.1"/>
    </source>
</evidence>
<dbReference type="InParanoid" id="D1C241"/>
<keyword evidence="2" id="KW-1185">Reference proteome</keyword>
<dbReference type="AlphaFoldDB" id="D1C241"/>
<dbReference type="Proteomes" id="UP000002027">
    <property type="component" value="Chromosome 1"/>
</dbReference>
<dbReference type="EMBL" id="CP001823">
    <property type="protein sequence ID" value="ACZ38308.1"/>
    <property type="molecule type" value="Genomic_DNA"/>
</dbReference>
<reference evidence="2" key="1">
    <citation type="submission" date="2009-11" db="EMBL/GenBank/DDBJ databases">
        <title>The complete chromosome 1 of Sphaerobacter thermophilus DSM 20745.</title>
        <authorList>
            <person name="Lucas S."/>
            <person name="Copeland A."/>
            <person name="Lapidus A."/>
            <person name="Glavina del Rio T."/>
            <person name="Dalin E."/>
            <person name="Tice H."/>
            <person name="Bruce D."/>
            <person name="Goodwin L."/>
            <person name="Pitluck S."/>
            <person name="Kyrpides N."/>
            <person name="Mavromatis K."/>
            <person name="Ivanova N."/>
            <person name="Mikhailova N."/>
            <person name="LaButti K.M."/>
            <person name="Clum A."/>
            <person name="Sun H.I."/>
            <person name="Brettin T."/>
            <person name="Detter J.C."/>
            <person name="Han C."/>
            <person name="Larimer F."/>
            <person name="Land M."/>
            <person name="Hauser L."/>
            <person name="Markowitz V."/>
            <person name="Cheng J.F."/>
            <person name="Hugenholtz P."/>
            <person name="Woyke T."/>
            <person name="Wu D."/>
            <person name="Steenblock K."/>
            <person name="Schneider S."/>
            <person name="Pukall R."/>
            <person name="Goeker M."/>
            <person name="Klenk H.P."/>
            <person name="Eisen J.A."/>
        </authorList>
    </citation>
    <scope>NUCLEOTIDE SEQUENCE [LARGE SCALE GENOMIC DNA]</scope>
    <source>
        <strain evidence="2">ATCC 49802 / DSM 20745 / S 6022</strain>
    </source>
</reference>
<gene>
    <name evidence="1" type="ordered locus">Sthe_0871</name>
</gene>
<evidence type="ECO:0000313" key="2">
    <source>
        <dbReference type="Proteomes" id="UP000002027"/>
    </source>
</evidence>
<organism evidence="1 2">
    <name type="scientific">Sphaerobacter thermophilus (strain ATCC 49802 / DSM 20745 / KCCM 41009 / NCIMB 13125 / S 6022)</name>
    <dbReference type="NCBI Taxonomy" id="479434"/>
    <lineage>
        <taxon>Bacteria</taxon>
        <taxon>Pseudomonadati</taxon>
        <taxon>Thermomicrobiota</taxon>
        <taxon>Thermomicrobia</taxon>
        <taxon>Sphaerobacterales</taxon>
        <taxon>Sphaerobacterineae</taxon>
        <taxon>Sphaerobacteraceae</taxon>
        <taxon>Sphaerobacter</taxon>
    </lineage>
</organism>
<dbReference type="HOGENOM" id="CLU_2755834_0_0_0"/>
<reference evidence="1 2" key="2">
    <citation type="journal article" date="2010" name="Stand. Genomic Sci.">
        <title>Complete genome sequence of Desulfohalobium retbaense type strain (HR(100)).</title>
        <authorList>
            <person name="Spring S."/>
            <person name="Nolan M."/>
            <person name="Lapidus A."/>
            <person name="Glavina Del Rio T."/>
            <person name="Copeland A."/>
            <person name="Tice H."/>
            <person name="Cheng J.F."/>
            <person name="Lucas S."/>
            <person name="Land M."/>
            <person name="Chen F."/>
            <person name="Bruce D."/>
            <person name="Goodwin L."/>
            <person name="Pitluck S."/>
            <person name="Ivanova N."/>
            <person name="Mavromatis K."/>
            <person name="Mikhailova N."/>
            <person name="Pati A."/>
            <person name="Chen A."/>
            <person name="Palaniappan K."/>
            <person name="Hauser L."/>
            <person name="Chang Y.J."/>
            <person name="Jeffries C.D."/>
            <person name="Munk C."/>
            <person name="Kiss H."/>
            <person name="Chain P."/>
            <person name="Han C."/>
            <person name="Brettin T."/>
            <person name="Detter J.C."/>
            <person name="Schuler E."/>
            <person name="Goker M."/>
            <person name="Rohde M."/>
            <person name="Bristow J."/>
            <person name="Eisen J.A."/>
            <person name="Markowitz V."/>
            <person name="Hugenholtz P."/>
            <person name="Kyrpides N.C."/>
            <person name="Klenk H.P."/>
        </authorList>
    </citation>
    <scope>NUCLEOTIDE SEQUENCE [LARGE SCALE GENOMIC DNA]</scope>
    <source>
        <strain evidence="2">ATCC 49802 / DSM 20745 / S 6022</strain>
    </source>
</reference>
<protein>
    <submittedName>
        <fullName evidence="1">Uncharacterized protein</fullName>
    </submittedName>
</protein>
<accession>D1C241</accession>
<name>D1C241_SPHTD</name>
<dbReference type="STRING" id="479434.Sthe_0871"/>
<sequence>MQAGAHESIELAYRGHVYTILAVPMGARCWSAVCSELGIVQGHYPTARDAILGGLHLVLQYRTRRADLAA</sequence>
<dbReference type="KEGG" id="sti:Sthe_0871"/>
<proteinExistence type="predicted"/>